<organism evidence="1 2">
    <name type="scientific">Iris pallida</name>
    <name type="common">Sweet iris</name>
    <dbReference type="NCBI Taxonomy" id="29817"/>
    <lineage>
        <taxon>Eukaryota</taxon>
        <taxon>Viridiplantae</taxon>
        <taxon>Streptophyta</taxon>
        <taxon>Embryophyta</taxon>
        <taxon>Tracheophyta</taxon>
        <taxon>Spermatophyta</taxon>
        <taxon>Magnoliopsida</taxon>
        <taxon>Liliopsida</taxon>
        <taxon>Asparagales</taxon>
        <taxon>Iridaceae</taxon>
        <taxon>Iridoideae</taxon>
        <taxon>Irideae</taxon>
        <taxon>Iris</taxon>
    </lineage>
</organism>
<evidence type="ECO:0000313" key="1">
    <source>
        <dbReference type="EMBL" id="KAJ6843187.1"/>
    </source>
</evidence>
<dbReference type="Proteomes" id="UP001140949">
    <property type="component" value="Unassembled WGS sequence"/>
</dbReference>
<dbReference type="EMBL" id="JANAVB010007397">
    <property type="protein sequence ID" value="KAJ6843187.1"/>
    <property type="molecule type" value="Genomic_DNA"/>
</dbReference>
<evidence type="ECO:0000313" key="2">
    <source>
        <dbReference type="Proteomes" id="UP001140949"/>
    </source>
</evidence>
<reference evidence="1" key="1">
    <citation type="journal article" date="2023" name="GigaByte">
        <title>Genome assembly of the bearded iris, Iris pallida Lam.</title>
        <authorList>
            <person name="Bruccoleri R.E."/>
            <person name="Oakeley E.J."/>
            <person name="Faust A.M.E."/>
            <person name="Altorfer M."/>
            <person name="Dessus-Babus S."/>
            <person name="Burckhardt D."/>
            <person name="Oertli M."/>
            <person name="Naumann U."/>
            <person name="Petersen F."/>
            <person name="Wong J."/>
        </authorList>
    </citation>
    <scope>NUCLEOTIDE SEQUENCE</scope>
    <source>
        <strain evidence="1">GSM-AAB239-AS_SAM_17_03QT</strain>
    </source>
</reference>
<comment type="caution">
    <text evidence="1">The sequence shown here is derived from an EMBL/GenBank/DDBJ whole genome shotgun (WGS) entry which is preliminary data.</text>
</comment>
<protein>
    <submittedName>
        <fullName evidence="1">Extensin</fullName>
    </submittedName>
</protein>
<sequence>MVVVVGMVVVWVPGRPMAVFGDAGRCEGLMAAGVAVAVGDVGGGDGMVLVARLWPMVLWWW</sequence>
<name>A0AAX6HRK3_IRIPA</name>
<keyword evidence="2" id="KW-1185">Reference proteome</keyword>
<proteinExistence type="predicted"/>
<reference evidence="1" key="2">
    <citation type="submission" date="2023-04" db="EMBL/GenBank/DDBJ databases">
        <authorList>
            <person name="Bruccoleri R.E."/>
            <person name="Oakeley E.J."/>
            <person name="Faust A.-M."/>
            <person name="Dessus-Babus S."/>
            <person name="Altorfer M."/>
            <person name="Burckhardt D."/>
            <person name="Oertli M."/>
            <person name="Naumann U."/>
            <person name="Petersen F."/>
            <person name="Wong J."/>
        </authorList>
    </citation>
    <scope>NUCLEOTIDE SEQUENCE</scope>
    <source>
        <strain evidence="1">GSM-AAB239-AS_SAM_17_03QT</strain>
        <tissue evidence="1">Leaf</tissue>
    </source>
</reference>
<gene>
    <name evidence="1" type="ORF">M6B38_300675</name>
</gene>
<dbReference type="AlphaFoldDB" id="A0AAX6HRK3"/>
<accession>A0AAX6HRK3</accession>